<name>C1B654_RHOOB</name>
<evidence type="ECO:0000313" key="2">
    <source>
        <dbReference type="Proteomes" id="UP000002212"/>
    </source>
</evidence>
<accession>C1B654</accession>
<dbReference type="HOGENOM" id="CLU_2261644_0_0_11"/>
<protein>
    <submittedName>
        <fullName evidence="1">Putative lipoate-protein ligase</fullName>
    </submittedName>
</protein>
<dbReference type="STRING" id="632772.ROP_72180"/>
<dbReference type="KEGG" id="rop:ROP_72180"/>
<sequence>MSLAVSRAIRSARFSTYPMTVENLGPTEFLDAWARQRELAANRAENVGDSTLLPNFGCTPRAAAPNRGTDDTPVIKVDRGGQITLAPARTVDRGRRALRSRLR</sequence>
<keyword evidence="1" id="KW-0436">Ligase</keyword>
<dbReference type="AlphaFoldDB" id="C1B654"/>
<dbReference type="PATRIC" id="fig|632772.20.peg.7535"/>
<reference evidence="1 2" key="1">
    <citation type="submission" date="2009-03" db="EMBL/GenBank/DDBJ databases">
        <title>Comparison of the complete genome sequences of Rhodococcus erythropolis PR4 and Rhodococcus opacus B4.</title>
        <authorList>
            <person name="Takarada H."/>
            <person name="Sekine M."/>
            <person name="Hosoyama A."/>
            <person name="Yamada R."/>
            <person name="Fujisawa T."/>
            <person name="Omata S."/>
            <person name="Shimizu A."/>
            <person name="Tsukatani N."/>
            <person name="Tanikawa S."/>
            <person name="Fujita N."/>
            <person name="Harayama S."/>
        </authorList>
    </citation>
    <scope>NUCLEOTIDE SEQUENCE [LARGE SCALE GENOMIC DNA]</scope>
    <source>
        <strain evidence="1 2">B4</strain>
    </source>
</reference>
<evidence type="ECO:0000313" key="1">
    <source>
        <dbReference type="EMBL" id="BAH55465.1"/>
    </source>
</evidence>
<organism evidence="1 2">
    <name type="scientific">Rhodococcus opacus (strain B4)</name>
    <dbReference type="NCBI Taxonomy" id="632772"/>
    <lineage>
        <taxon>Bacteria</taxon>
        <taxon>Bacillati</taxon>
        <taxon>Actinomycetota</taxon>
        <taxon>Actinomycetes</taxon>
        <taxon>Mycobacteriales</taxon>
        <taxon>Nocardiaceae</taxon>
        <taxon>Rhodococcus</taxon>
    </lineage>
</organism>
<dbReference type="EMBL" id="AP011115">
    <property type="protein sequence ID" value="BAH55465.1"/>
    <property type="molecule type" value="Genomic_DNA"/>
</dbReference>
<proteinExistence type="predicted"/>
<dbReference type="GO" id="GO:0016874">
    <property type="term" value="F:ligase activity"/>
    <property type="evidence" value="ECO:0007669"/>
    <property type="project" value="UniProtKB-KW"/>
</dbReference>
<dbReference type="Proteomes" id="UP000002212">
    <property type="component" value="Chromosome"/>
</dbReference>
<gene>
    <name evidence="1" type="ordered locus">ROP_72180</name>
</gene>